<reference evidence="2 3" key="1">
    <citation type="submission" date="2019-07" db="EMBL/GenBank/DDBJ databases">
        <title>Whole genome shotgun sequence of Acetobacter oeni NBRC 105207.</title>
        <authorList>
            <person name="Hosoyama A."/>
            <person name="Uohara A."/>
            <person name="Ohji S."/>
            <person name="Ichikawa N."/>
        </authorList>
    </citation>
    <scope>NUCLEOTIDE SEQUENCE [LARGE SCALE GENOMIC DNA]</scope>
    <source>
        <strain evidence="2 3">NBRC 105207</strain>
    </source>
</reference>
<evidence type="ECO:0000313" key="2">
    <source>
        <dbReference type="EMBL" id="GEN61852.1"/>
    </source>
</evidence>
<evidence type="ECO:0000256" key="1">
    <source>
        <dbReference type="SAM" id="Phobius"/>
    </source>
</evidence>
<keyword evidence="1" id="KW-0812">Transmembrane</keyword>
<organism evidence="2 3">
    <name type="scientific">Acetobacter oeni</name>
    <dbReference type="NCBI Taxonomy" id="304077"/>
    <lineage>
        <taxon>Bacteria</taxon>
        <taxon>Pseudomonadati</taxon>
        <taxon>Pseudomonadota</taxon>
        <taxon>Alphaproteobacteria</taxon>
        <taxon>Acetobacterales</taxon>
        <taxon>Acetobacteraceae</taxon>
        <taxon>Acetobacter</taxon>
    </lineage>
</organism>
<accession>A0A511XFX8</accession>
<sequence length="83" mass="8560">MKGSVMAEIGEDKTSYTLEEGVGRLQDDPIAGSSEGGTGWAWCSDCVADSLDTVRDITADIPLVSLGVAAVFGVVTGALIARR</sequence>
<keyword evidence="1" id="KW-0472">Membrane</keyword>
<dbReference type="EMBL" id="BJYG01000001">
    <property type="protein sequence ID" value="GEN61852.1"/>
    <property type="molecule type" value="Genomic_DNA"/>
</dbReference>
<keyword evidence="3" id="KW-1185">Reference proteome</keyword>
<evidence type="ECO:0008006" key="4">
    <source>
        <dbReference type="Google" id="ProtNLM"/>
    </source>
</evidence>
<proteinExistence type="predicted"/>
<feature type="transmembrane region" description="Helical" evidence="1">
    <location>
        <begin position="61"/>
        <end position="81"/>
    </location>
</feature>
<protein>
    <recommendedName>
        <fullName evidence="4">DUF883 domain-containing protein</fullName>
    </recommendedName>
</protein>
<name>A0A511XFX8_9PROT</name>
<dbReference type="AlphaFoldDB" id="A0A511XFX8"/>
<comment type="caution">
    <text evidence="2">The sequence shown here is derived from an EMBL/GenBank/DDBJ whole genome shotgun (WGS) entry which is preliminary data.</text>
</comment>
<gene>
    <name evidence="2" type="ORF">AOE01nite_00760</name>
</gene>
<dbReference type="Proteomes" id="UP000321746">
    <property type="component" value="Unassembled WGS sequence"/>
</dbReference>
<evidence type="ECO:0000313" key="3">
    <source>
        <dbReference type="Proteomes" id="UP000321746"/>
    </source>
</evidence>
<keyword evidence="1" id="KW-1133">Transmembrane helix</keyword>